<name>A0A0F4GYQ3_9PEZI</name>
<evidence type="ECO:0000313" key="2">
    <source>
        <dbReference type="EMBL" id="KJY02394.1"/>
    </source>
</evidence>
<reference evidence="2 3" key="1">
    <citation type="submission" date="2015-03" db="EMBL/GenBank/DDBJ databases">
        <title>RNA-seq based gene annotation and comparative genomics of four Zymoseptoria species reveal species-specific pathogenicity related genes and transposable element activity.</title>
        <authorList>
            <person name="Grandaubert J."/>
            <person name="Bhattacharyya A."/>
            <person name="Stukenbrock E.H."/>
        </authorList>
    </citation>
    <scope>NUCLEOTIDE SEQUENCE [LARGE SCALE GENOMIC DNA]</scope>
    <source>
        <strain evidence="2 3">Zb18110</strain>
    </source>
</reference>
<evidence type="ECO:0008006" key="4">
    <source>
        <dbReference type="Google" id="ProtNLM"/>
    </source>
</evidence>
<feature type="transmembrane region" description="Helical" evidence="1">
    <location>
        <begin position="233"/>
        <end position="258"/>
    </location>
</feature>
<keyword evidence="1" id="KW-1133">Transmembrane helix</keyword>
<gene>
    <name evidence="2" type="ORF">TI39_contig54g00009</name>
</gene>
<dbReference type="OrthoDB" id="408152at2759"/>
<evidence type="ECO:0000256" key="1">
    <source>
        <dbReference type="SAM" id="Phobius"/>
    </source>
</evidence>
<proteinExistence type="predicted"/>
<dbReference type="SUPFAM" id="SSF52540">
    <property type="entry name" value="P-loop containing nucleoside triphosphate hydrolases"/>
    <property type="match status" value="1"/>
</dbReference>
<dbReference type="InterPro" id="IPR040632">
    <property type="entry name" value="Sulfotransfer_4"/>
</dbReference>
<keyword evidence="1" id="KW-0812">Transmembrane</keyword>
<sequence>MTTPLKRSRPMRVLALGMSRTGTQSMSNALSQLGYDRVYHGHDMGDDAASVYTWRDLWRPKQQYGSARITSQDFDQVLGDCEAVTDAPAVLFWSELMDAYPDARIVLVIRDTEKWYGSFSSVCIDPYCSKRSRLVQWGVRLRLFPYNVLAFLPEMFMGYFQAKTEEQFRSNARVIYEQHNASIIARAENEGRPLLQMKLDDGYGPLCKFLDKPVPDAAFPRGNDAASLRSKTYYGYTLISSLVVLSFLGCCLVPVACYKVLTMLWSKD</sequence>
<comment type="caution">
    <text evidence="2">The sequence shown here is derived from an EMBL/GenBank/DDBJ whole genome shotgun (WGS) entry which is preliminary data.</text>
</comment>
<dbReference type="PANTHER" id="PTHR36978">
    <property type="entry name" value="P-LOOP CONTAINING NUCLEOTIDE TRIPHOSPHATE HYDROLASE"/>
    <property type="match status" value="1"/>
</dbReference>
<keyword evidence="3" id="KW-1185">Reference proteome</keyword>
<keyword evidence="1" id="KW-0472">Membrane</keyword>
<dbReference type="Gene3D" id="3.40.50.300">
    <property type="entry name" value="P-loop containing nucleotide triphosphate hydrolases"/>
    <property type="match status" value="1"/>
</dbReference>
<organism evidence="2 3">
    <name type="scientific">Zymoseptoria brevis</name>
    <dbReference type="NCBI Taxonomy" id="1047168"/>
    <lineage>
        <taxon>Eukaryota</taxon>
        <taxon>Fungi</taxon>
        <taxon>Dikarya</taxon>
        <taxon>Ascomycota</taxon>
        <taxon>Pezizomycotina</taxon>
        <taxon>Dothideomycetes</taxon>
        <taxon>Dothideomycetidae</taxon>
        <taxon>Mycosphaerellales</taxon>
        <taxon>Mycosphaerellaceae</taxon>
        <taxon>Zymoseptoria</taxon>
    </lineage>
</organism>
<dbReference type="STRING" id="1047168.A0A0F4GYQ3"/>
<dbReference type="PANTHER" id="PTHR36978:SF4">
    <property type="entry name" value="P-LOOP CONTAINING NUCLEOSIDE TRIPHOSPHATE HYDROLASE PROTEIN"/>
    <property type="match status" value="1"/>
</dbReference>
<dbReference type="Proteomes" id="UP000033647">
    <property type="component" value="Unassembled WGS sequence"/>
</dbReference>
<evidence type="ECO:0000313" key="3">
    <source>
        <dbReference type="Proteomes" id="UP000033647"/>
    </source>
</evidence>
<dbReference type="AlphaFoldDB" id="A0A0F4GYQ3"/>
<dbReference type="EMBL" id="LAFY01000051">
    <property type="protein sequence ID" value="KJY02394.1"/>
    <property type="molecule type" value="Genomic_DNA"/>
</dbReference>
<dbReference type="InterPro" id="IPR027417">
    <property type="entry name" value="P-loop_NTPase"/>
</dbReference>
<dbReference type="Pfam" id="PF17784">
    <property type="entry name" value="Sulfotransfer_4"/>
    <property type="match status" value="1"/>
</dbReference>
<accession>A0A0F4GYQ3</accession>
<protein>
    <recommendedName>
        <fullName evidence="4">P-loop containing nucleoside triphosphate hydrolase protein</fullName>
    </recommendedName>
</protein>